<keyword evidence="3 8" id="KW-0597">Phosphoprotein</keyword>
<dbReference type="InterPro" id="IPR041522">
    <property type="entry name" value="CdaR_GGDEF"/>
</dbReference>
<protein>
    <submittedName>
        <fullName evidence="11">Two-component system response regulator YesN</fullName>
    </submittedName>
</protein>
<dbReference type="PRINTS" id="PR00032">
    <property type="entry name" value="HTHARAC"/>
</dbReference>
<dbReference type="InterPro" id="IPR018062">
    <property type="entry name" value="HTH_AraC-typ_CS"/>
</dbReference>
<keyword evidence="6" id="KW-0238">DNA-binding</keyword>
<proteinExistence type="predicted"/>
<dbReference type="CDD" id="cd17536">
    <property type="entry name" value="REC_YesN-like"/>
    <property type="match status" value="1"/>
</dbReference>
<gene>
    <name evidence="11" type="ORF">DFP98_11519</name>
</gene>
<keyword evidence="12" id="KW-1185">Reference proteome</keyword>
<evidence type="ECO:0000256" key="3">
    <source>
        <dbReference type="ARBA" id="ARBA00022553"/>
    </source>
</evidence>
<dbReference type="AlphaFoldDB" id="A0A3D9JN42"/>
<dbReference type="PANTHER" id="PTHR42713">
    <property type="entry name" value="HISTIDINE KINASE-RELATED"/>
    <property type="match status" value="1"/>
</dbReference>
<dbReference type="PROSITE" id="PS50110">
    <property type="entry name" value="RESPONSE_REGULATORY"/>
    <property type="match status" value="1"/>
</dbReference>
<dbReference type="InterPro" id="IPR020449">
    <property type="entry name" value="Tscrpt_reg_AraC-type_HTH"/>
</dbReference>
<dbReference type="InterPro" id="IPR001789">
    <property type="entry name" value="Sig_transdc_resp-reg_receiver"/>
</dbReference>
<feature type="modified residue" description="4-aspartylphosphate" evidence="8">
    <location>
        <position position="55"/>
    </location>
</feature>
<evidence type="ECO:0000313" key="12">
    <source>
        <dbReference type="Proteomes" id="UP000256977"/>
    </source>
</evidence>
<dbReference type="SUPFAM" id="SSF46689">
    <property type="entry name" value="Homeodomain-like"/>
    <property type="match status" value="2"/>
</dbReference>
<comment type="subcellular location">
    <subcellularLocation>
        <location evidence="1">Cytoplasm</location>
    </subcellularLocation>
</comment>
<dbReference type="InterPro" id="IPR009057">
    <property type="entry name" value="Homeodomain-like_sf"/>
</dbReference>
<accession>A0A3D9JN42</accession>
<dbReference type="GO" id="GO:0003700">
    <property type="term" value="F:DNA-binding transcription factor activity"/>
    <property type="evidence" value="ECO:0007669"/>
    <property type="project" value="InterPro"/>
</dbReference>
<evidence type="ECO:0000259" key="9">
    <source>
        <dbReference type="PROSITE" id="PS01124"/>
    </source>
</evidence>
<dbReference type="InterPro" id="IPR051552">
    <property type="entry name" value="HptR"/>
</dbReference>
<keyword evidence="7" id="KW-0804">Transcription</keyword>
<sequence length="531" mass="60704">MYKVIFADDEAVFRTYFKKVIDWQAHGFDLCGEAKNGLEALELIERDTPDIAFIDINMPYMNGMDLAAKIKEKHPSVFVLLVTGHSEFEYARQALKIGVDDYILKPFDEEELIVALAKIKGEMEKRRIERDKSLKERRVWKESFLNLLISNEHADDNETIREQLETFQMGAGRIFQVASVEIDNLHEQWPDSGEIRLRKYIIANLLNDLIQIEGTGFPFNGPENRVVSLLQYSDEEAAERFTPDGYAKLCALISKHFGFGVTVGVGTAGQGISSIRHSYKESVIALRNKISMSRSDVLVYRDMTSKAANIGFYPSEINENLLIHLRLHEEEKIKSALEEIRQYIRDRQLSGEYIHMIMAGLVSLCLTYIYEIGKQVDDFLPPSFSPFEAITNKSSLDEAFEWIADLYLSVAGHSKSMKRSKSGNLLTSAREYIDAHYMDSQLKVEDVAKHFYIQPRYLLKIFKEGLGMSVSDYLFETRMQKAKELLSSGRNLRLTNVAEMVGYGDPAHFSKSFKRHTGLSPSEYEATRQRG</sequence>
<dbReference type="EMBL" id="QRDZ01000015">
    <property type="protein sequence ID" value="RED75404.1"/>
    <property type="molecule type" value="Genomic_DNA"/>
</dbReference>
<dbReference type="InterPro" id="IPR018060">
    <property type="entry name" value="HTH_AraC"/>
</dbReference>
<evidence type="ECO:0000256" key="2">
    <source>
        <dbReference type="ARBA" id="ARBA00022490"/>
    </source>
</evidence>
<organism evidence="11 12">
    <name type="scientific">Cohnella phaseoli</name>
    <dbReference type="NCBI Taxonomy" id="456490"/>
    <lineage>
        <taxon>Bacteria</taxon>
        <taxon>Bacillati</taxon>
        <taxon>Bacillota</taxon>
        <taxon>Bacilli</taxon>
        <taxon>Bacillales</taxon>
        <taxon>Paenibacillaceae</taxon>
        <taxon>Cohnella</taxon>
    </lineage>
</organism>
<dbReference type="RefSeq" id="WP_181917784.1">
    <property type="nucleotide sequence ID" value="NZ_QRDZ01000015.1"/>
</dbReference>
<dbReference type="Gene3D" id="1.10.10.60">
    <property type="entry name" value="Homeodomain-like"/>
    <property type="match status" value="2"/>
</dbReference>
<dbReference type="GO" id="GO:0043565">
    <property type="term" value="F:sequence-specific DNA binding"/>
    <property type="evidence" value="ECO:0007669"/>
    <property type="project" value="InterPro"/>
</dbReference>
<dbReference type="Pfam" id="PF17853">
    <property type="entry name" value="GGDEF_2"/>
    <property type="match status" value="1"/>
</dbReference>
<keyword evidence="4" id="KW-0902">Two-component regulatory system</keyword>
<feature type="domain" description="Response regulatory" evidence="10">
    <location>
        <begin position="3"/>
        <end position="120"/>
    </location>
</feature>
<evidence type="ECO:0000256" key="1">
    <source>
        <dbReference type="ARBA" id="ARBA00004496"/>
    </source>
</evidence>
<evidence type="ECO:0000259" key="10">
    <source>
        <dbReference type="PROSITE" id="PS50110"/>
    </source>
</evidence>
<dbReference type="InterPro" id="IPR011006">
    <property type="entry name" value="CheY-like_superfamily"/>
</dbReference>
<evidence type="ECO:0000256" key="7">
    <source>
        <dbReference type="ARBA" id="ARBA00023163"/>
    </source>
</evidence>
<keyword evidence="2" id="KW-0963">Cytoplasm</keyword>
<evidence type="ECO:0000256" key="4">
    <source>
        <dbReference type="ARBA" id="ARBA00023012"/>
    </source>
</evidence>
<dbReference type="Gene3D" id="3.40.50.2300">
    <property type="match status" value="1"/>
</dbReference>
<dbReference type="PANTHER" id="PTHR42713:SF3">
    <property type="entry name" value="TRANSCRIPTIONAL REGULATORY PROTEIN HPTR"/>
    <property type="match status" value="1"/>
</dbReference>
<comment type="caution">
    <text evidence="11">The sequence shown here is derived from an EMBL/GenBank/DDBJ whole genome shotgun (WGS) entry which is preliminary data.</text>
</comment>
<dbReference type="GO" id="GO:0000160">
    <property type="term" value="P:phosphorelay signal transduction system"/>
    <property type="evidence" value="ECO:0007669"/>
    <property type="project" value="UniProtKB-KW"/>
</dbReference>
<dbReference type="SMART" id="SM00342">
    <property type="entry name" value="HTH_ARAC"/>
    <property type="match status" value="1"/>
</dbReference>
<dbReference type="SUPFAM" id="SSF52172">
    <property type="entry name" value="CheY-like"/>
    <property type="match status" value="1"/>
</dbReference>
<evidence type="ECO:0000256" key="6">
    <source>
        <dbReference type="ARBA" id="ARBA00023125"/>
    </source>
</evidence>
<name>A0A3D9JN42_9BACL</name>
<dbReference type="Proteomes" id="UP000256977">
    <property type="component" value="Unassembled WGS sequence"/>
</dbReference>
<evidence type="ECO:0000256" key="8">
    <source>
        <dbReference type="PROSITE-ProRule" id="PRU00169"/>
    </source>
</evidence>
<evidence type="ECO:0000313" key="11">
    <source>
        <dbReference type="EMBL" id="RED75404.1"/>
    </source>
</evidence>
<dbReference type="GO" id="GO:0005737">
    <property type="term" value="C:cytoplasm"/>
    <property type="evidence" value="ECO:0007669"/>
    <property type="project" value="UniProtKB-SubCell"/>
</dbReference>
<reference evidence="11 12" key="1">
    <citation type="submission" date="2018-07" db="EMBL/GenBank/DDBJ databases">
        <title>Genomic Encyclopedia of Type Strains, Phase III (KMG-III): the genomes of soil and plant-associated and newly described type strains.</title>
        <authorList>
            <person name="Whitman W."/>
        </authorList>
    </citation>
    <scope>NUCLEOTIDE SEQUENCE [LARGE SCALE GENOMIC DNA]</scope>
    <source>
        <strain evidence="11 12">CECT 7287</strain>
    </source>
</reference>
<keyword evidence="5" id="KW-0805">Transcription regulation</keyword>
<dbReference type="SMART" id="SM00448">
    <property type="entry name" value="REC"/>
    <property type="match status" value="1"/>
</dbReference>
<feature type="domain" description="HTH araC/xylS-type" evidence="9">
    <location>
        <begin position="427"/>
        <end position="527"/>
    </location>
</feature>
<dbReference type="PROSITE" id="PS01124">
    <property type="entry name" value="HTH_ARAC_FAMILY_2"/>
    <property type="match status" value="1"/>
</dbReference>
<dbReference type="Pfam" id="PF00072">
    <property type="entry name" value="Response_reg"/>
    <property type="match status" value="1"/>
</dbReference>
<evidence type="ECO:0000256" key="5">
    <source>
        <dbReference type="ARBA" id="ARBA00023015"/>
    </source>
</evidence>
<dbReference type="Pfam" id="PF12833">
    <property type="entry name" value="HTH_18"/>
    <property type="match status" value="1"/>
</dbReference>
<dbReference type="PROSITE" id="PS00041">
    <property type="entry name" value="HTH_ARAC_FAMILY_1"/>
    <property type="match status" value="1"/>
</dbReference>